<organism evidence="2 3">
    <name type="scientific">Phyllosticta capitalensis</name>
    <dbReference type="NCBI Taxonomy" id="121624"/>
    <lineage>
        <taxon>Eukaryota</taxon>
        <taxon>Fungi</taxon>
        <taxon>Dikarya</taxon>
        <taxon>Ascomycota</taxon>
        <taxon>Pezizomycotina</taxon>
        <taxon>Dothideomycetes</taxon>
        <taxon>Dothideomycetes incertae sedis</taxon>
        <taxon>Botryosphaeriales</taxon>
        <taxon>Phyllostictaceae</taxon>
        <taxon>Phyllosticta</taxon>
    </lineage>
</organism>
<evidence type="ECO:0000256" key="1">
    <source>
        <dbReference type="SAM" id="SignalP"/>
    </source>
</evidence>
<proteinExistence type="predicted"/>
<evidence type="ECO:0000313" key="2">
    <source>
        <dbReference type="EMBL" id="KAK8232361.1"/>
    </source>
</evidence>
<protein>
    <submittedName>
        <fullName evidence="2">Uncharacterized protein</fullName>
    </submittedName>
</protein>
<dbReference type="Proteomes" id="UP001492380">
    <property type="component" value="Unassembled WGS sequence"/>
</dbReference>
<keyword evidence="1" id="KW-0732">Signal</keyword>
<feature type="chain" id="PRO_5045516254" evidence="1">
    <location>
        <begin position="20"/>
        <end position="320"/>
    </location>
</feature>
<reference evidence="2 3" key="1">
    <citation type="submission" date="2024-04" db="EMBL/GenBank/DDBJ databases">
        <title>Phyllosticta paracitricarpa is synonymous to the EU quarantine fungus P. citricarpa based on phylogenomic analyses.</title>
        <authorList>
            <consortium name="Lawrence Berkeley National Laboratory"/>
            <person name="Van Ingen-Buijs V.A."/>
            <person name="Van Westerhoven A.C."/>
            <person name="Haridas S."/>
            <person name="Skiadas P."/>
            <person name="Martin F."/>
            <person name="Groenewald J.Z."/>
            <person name="Crous P.W."/>
            <person name="Seidl M.F."/>
        </authorList>
    </citation>
    <scope>NUCLEOTIDE SEQUENCE [LARGE SCALE GENOMIC DNA]</scope>
    <source>
        <strain evidence="2 3">CBS 123374</strain>
    </source>
</reference>
<dbReference type="EMBL" id="JBBWRZ010000007">
    <property type="protein sequence ID" value="KAK8232361.1"/>
    <property type="molecule type" value="Genomic_DNA"/>
</dbReference>
<name>A0ABR1YKP7_9PEZI</name>
<evidence type="ECO:0000313" key="3">
    <source>
        <dbReference type="Proteomes" id="UP001492380"/>
    </source>
</evidence>
<comment type="caution">
    <text evidence="2">The sequence shown here is derived from an EMBL/GenBank/DDBJ whole genome shotgun (WGS) entry which is preliminary data.</text>
</comment>
<feature type="signal peptide" evidence="1">
    <location>
        <begin position="1"/>
        <end position="19"/>
    </location>
</feature>
<accession>A0ABR1YKP7</accession>
<sequence length="320" mass="31410">MRSLTAFLLGGAFLMPAAATFLEDVVPTTTAEEASAATTAPPDAVAAAPAANLDLGAGRATACTQQTDGVQCSSLTFSMVKEPATAFLTNKPRALDHVILLAGPIWSGPRSPANRTDSEVATHRLRQAPTSTDTSSTAAADASALSSTWAASSSTLPAGAPAVSSTSTLLSSSSIALDDAAAAGPAAVSSSTSSTLTSSTLTSSTLTSSTLTSTTTTAAAAAADTLTSAPTTTATTGPTASVSSTTEWVEVYLSNGSPTWTPTVVKVTFAAVADQLPSAGSGTIGLGEWSTANLGAQPTAAWYYVGAGLGAGVGVLGALL</sequence>
<gene>
    <name evidence="2" type="ORF">HDK90DRAFT_467537</name>
</gene>
<keyword evidence="3" id="KW-1185">Reference proteome</keyword>